<evidence type="ECO:0000313" key="2">
    <source>
        <dbReference type="EMBL" id="RUP47033.1"/>
    </source>
</evidence>
<protein>
    <submittedName>
        <fullName evidence="2">BTB/POZ protein</fullName>
    </submittedName>
</protein>
<accession>A0A433D878</accession>
<dbReference type="Pfam" id="PF00651">
    <property type="entry name" value="BTB"/>
    <property type="match status" value="1"/>
</dbReference>
<gene>
    <name evidence="2" type="ORF">BC936DRAFT_146202</name>
</gene>
<dbReference type="Proteomes" id="UP000268093">
    <property type="component" value="Unassembled WGS sequence"/>
</dbReference>
<dbReference type="PROSITE" id="PS50097">
    <property type="entry name" value="BTB"/>
    <property type="match status" value="1"/>
</dbReference>
<evidence type="ECO:0000259" key="1">
    <source>
        <dbReference type="PROSITE" id="PS50097"/>
    </source>
</evidence>
<proteinExistence type="predicted"/>
<feature type="domain" description="BTB" evidence="1">
    <location>
        <begin position="18"/>
        <end position="89"/>
    </location>
</feature>
<reference evidence="2 3" key="1">
    <citation type="journal article" date="2018" name="New Phytol.">
        <title>Phylogenomics of Endogonaceae and evolution of mycorrhizas within Mucoromycota.</title>
        <authorList>
            <person name="Chang Y."/>
            <person name="Desiro A."/>
            <person name="Na H."/>
            <person name="Sandor L."/>
            <person name="Lipzen A."/>
            <person name="Clum A."/>
            <person name="Barry K."/>
            <person name="Grigoriev I.V."/>
            <person name="Martin F.M."/>
            <person name="Stajich J.E."/>
            <person name="Smith M.E."/>
            <person name="Bonito G."/>
            <person name="Spatafora J.W."/>
        </authorList>
    </citation>
    <scope>NUCLEOTIDE SEQUENCE [LARGE SCALE GENOMIC DNA]</scope>
    <source>
        <strain evidence="2 3">GMNB39</strain>
    </source>
</reference>
<dbReference type="SUPFAM" id="SSF54695">
    <property type="entry name" value="POZ domain"/>
    <property type="match status" value="1"/>
</dbReference>
<dbReference type="InterPro" id="IPR011333">
    <property type="entry name" value="SKP1/BTB/POZ_sf"/>
</dbReference>
<dbReference type="OrthoDB" id="2435102at2759"/>
<dbReference type="PANTHER" id="PTHR24413">
    <property type="entry name" value="SPECKLE-TYPE POZ PROTEIN"/>
    <property type="match status" value="1"/>
</dbReference>
<dbReference type="InterPro" id="IPR000210">
    <property type="entry name" value="BTB/POZ_dom"/>
</dbReference>
<organism evidence="2 3">
    <name type="scientific">Jimgerdemannia flammicorona</name>
    <dbReference type="NCBI Taxonomy" id="994334"/>
    <lineage>
        <taxon>Eukaryota</taxon>
        <taxon>Fungi</taxon>
        <taxon>Fungi incertae sedis</taxon>
        <taxon>Mucoromycota</taxon>
        <taxon>Mucoromycotina</taxon>
        <taxon>Endogonomycetes</taxon>
        <taxon>Endogonales</taxon>
        <taxon>Endogonaceae</taxon>
        <taxon>Jimgerdemannia</taxon>
    </lineage>
</organism>
<sequence>MPVNRSLETIFELMMNNLDVNFNVSGQIIKANKNIITSRCDYFKAMFSSGMMENQVKSENATIEVTDTTAPCFRAMLWFLYSGFLDPDRFTGATPRDLYCLSDKYQISELTAMAENRIMQELTPATALEILFGWAYIYPPLRKRAIEYVLKNVNAVRKCENFKEIMERCKEIEVFREVVMEIIALL</sequence>
<dbReference type="AlphaFoldDB" id="A0A433D878"/>
<dbReference type="SMART" id="SM00225">
    <property type="entry name" value="BTB"/>
    <property type="match status" value="1"/>
</dbReference>
<keyword evidence="3" id="KW-1185">Reference proteome</keyword>
<dbReference type="EMBL" id="RBNI01005036">
    <property type="protein sequence ID" value="RUP47033.1"/>
    <property type="molecule type" value="Genomic_DNA"/>
</dbReference>
<name>A0A433D878_9FUNG</name>
<comment type="caution">
    <text evidence="2">The sequence shown here is derived from an EMBL/GenBank/DDBJ whole genome shotgun (WGS) entry which is preliminary data.</text>
</comment>
<evidence type="ECO:0000313" key="3">
    <source>
        <dbReference type="Proteomes" id="UP000268093"/>
    </source>
</evidence>
<dbReference type="Gene3D" id="3.30.710.10">
    <property type="entry name" value="Potassium Channel Kv1.1, Chain A"/>
    <property type="match status" value="1"/>
</dbReference>